<dbReference type="GO" id="GO:0005886">
    <property type="term" value="C:plasma membrane"/>
    <property type="evidence" value="ECO:0007669"/>
    <property type="project" value="TreeGrafter"/>
</dbReference>
<evidence type="ECO:0000256" key="4">
    <source>
        <dbReference type="ARBA" id="ARBA00022989"/>
    </source>
</evidence>
<feature type="transmembrane region" description="Helical" evidence="7">
    <location>
        <begin position="106"/>
        <end position="127"/>
    </location>
</feature>
<dbReference type="EMBL" id="BMMZ01000003">
    <property type="protein sequence ID" value="GGL58350.1"/>
    <property type="molecule type" value="Genomic_DNA"/>
</dbReference>
<protein>
    <recommendedName>
        <fullName evidence="8">GtrA/DPMS transmembrane domain-containing protein</fullName>
    </recommendedName>
</protein>
<dbReference type="PANTHER" id="PTHR38459:SF1">
    <property type="entry name" value="PROPHAGE BACTOPRENOL-LINKED GLUCOSE TRANSLOCASE HOMOLOG"/>
    <property type="match status" value="1"/>
</dbReference>
<proteinExistence type="inferred from homology"/>
<keyword evidence="5 7" id="KW-0472">Membrane</keyword>
<evidence type="ECO:0000313" key="9">
    <source>
        <dbReference type="EMBL" id="GGL58350.1"/>
    </source>
</evidence>
<dbReference type="Pfam" id="PF04138">
    <property type="entry name" value="GtrA_DPMS_TM"/>
    <property type="match status" value="1"/>
</dbReference>
<name>A0A917S6E1_9ACTN</name>
<reference evidence="9" key="2">
    <citation type="submission" date="2020-09" db="EMBL/GenBank/DDBJ databases">
        <authorList>
            <person name="Sun Q."/>
            <person name="Zhou Y."/>
        </authorList>
    </citation>
    <scope>NUCLEOTIDE SEQUENCE</scope>
    <source>
        <strain evidence="9">CGMCC 4.7306</strain>
    </source>
</reference>
<dbReference type="AlphaFoldDB" id="A0A917S6E1"/>
<feature type="transmembrane region" description="Helical" evidence="7">
    <location>
        <begin position="133"/>
        <end position="154"/>
    </location>
</feature>
<feature type="region of interest" description="Disordered" evidence="6">
    <location>
        <begin position="171"/>
        <end position="190"/>
    </location>
</feature>
<keyword evidence="3 7" id="KW-0812">Transmembrane</keyword>
<accession>A0A917S6E1</accession>
<dbReference type="InterPro" id="IPR007267">
    <property type="entry name" value="GtrA_DPMS_TM"/>
</dbReference>
<dbReference type="RefSeq" id="WP_188894659.1">
    <property type="nucleotide sequence ID" value="NZ_BMMZ01000003.1"/>
</dbReference>
<reference evidence="9" key="1">
    <citation type="journal article" date="2014" name="Int. J. Syst. Evol. Microbiol.">
        <title>Complete genome sequence of Corynebacterium casei LMG S-19264T (=DSM 44701T), isolated from a smear-ripened cheese.</title>
        <authorList>
            <consortium name="US DOE Joint Genome Institute (JGI-PGF)"/>
            <person name="Walter F."/>
            <person name="Albersmeier A."/>
            <person name="Kalinowski J."/>
            <person name="Ruckert C."/>
        </authorList>
    </citation>
    <scope>NUCLEOTIDE SEQUENCE</scope>
    <source>
        <strain evidence="9">CGMCC 4.7306</strain>
    </source>
</reference>
<evidence type="ECO:0000256" key="1">
    <source>
        <dbReference type="ARBA" id="ARBA00004141"/>
    </source>
</evidence>
<comment type="subcellular location">
    <subcellularLocation>
        <location evidence="1">Membrane</location>
        <topology evidence="1">Multi-pass membrane protein</topology>
    </subcellularLocation>
</comment>
<evidence type="ECO:0000256" key="3">
    <source>
        <dbReference type="ARBA" id="ARBA00022692"/>
    </source>
</evidence>
<keyword evidence="10" id="KW-1185">Reference proteome</keyword>
<feature type="domain" description="GtrA/DPMS transmembrane" evidence="8">
    <location>
        <begin position="42"/>
        <end position="155"/>
    </location>
</feature>
<gene>
    <name evidence="9" type="ORF">GCM10011575_15970</name>
</gene>
<comment type="caution">
    <text evidence="9">The sequence shown here is derived from an EMBL/GenBank/DDBJ whole genome shotgun (WGS) entry which is preliminary data.</text>
</comment>
<evidence type="ECO:0000256" key="2">
    <source>
        <dbReference type="ARBA" id="ARBA00009399"/>
    </source>
</evidence>
<dbReference type="InterPro" id="IPR051401">
    <property type="entry name" value="GtrA_CellWall_Glycosyl"/>
</dbReference>
<feature type="transmembrane region" description="Helical" evidence="7">
    <location>
        <begin position="66"/>
        <end position="86"/>
    </location>
</feature>
<evidence type="ECO:0000313" key="10">
    <source>
        <dbReference type="Proteomes" id="UP000613840"/>
    </source>
</evidence>
<keyword evidence="4 7" id="KW-1133">Transmembrane helix</keyword>
<sequence>MLWSQEPTASGKASERFSWLTSRLHEALPGFLKWFPATGIGFAMIGLTGFLIDIGFLTLLHGAIHVPYAIAVTLGYAASSVANFVLNRWLNFQMHGNIAKQTGRQLVVAISNYVIWILGFSTVIELLGVQYQVARIISACVEGIYLYVMMRLWVFPRHEQLELVSSESRPALGADAGIDDDAVADDPIAS</sequence>
<dbReference type="PANTHER" id="PTHR38459">
    <property type="entry name" value="PROPHAGE BACTOPRENOL-LINKED GLUCOSE TRANSLOCASE HOMOLOG"/>
    <property type="match status" value="1"/>
</dbReference>
<feature type="transmembrane region" description="Helical" evidence="7">
    <location>
        <begin position="34"/>
        <end position="60"/>
    </location>
</feature>
<comment type="similarity">
    <text evidence="2">Belongs to the GtrA family.</text>
</comment>
<evidence type="ECO:0000259" key="8">
    <source>
        <dbReference type="Pfam" id="PF04138"/>
    </source>
</evidence>
<evidence type="ECO:0000256" key="5">
    <source>
        <dbReference type="ARBA" id="ARBA00023136"/>
    </source>
</evidence>
<evidence type="ECO:0000256" key="6">
    <source>
        <dbReference type="SAM" id="MobiDB-lite"/>
    </source>
</evidence>
<dbReference type="GO" id="GO:0000271">
    <property type="term" value="P:polysaccharide biosynthetic process"/>
    <property type="evidence" value="ECO:0007669"/>
    <property type="project" value="InterPro"/>
</dbReference>
<evidence type="ECO:0000256" key="7">
    <source>
        <dbReference type="SAM" id="Phobius"/>
    </source>
</evidence>
<dbReference type="Proteomes" id="UP000613840">
    <property type="component" value="Unassembled WGS sequence"/>
</dbReference>
<organism evidence="9 10">
    <name type="scientific">Microlunatus endophyticus</name>
    <dbReference type="NCBI Taxonomy" id="1716077"/>
    <lineage>
        <taxon>Bacteria</taxon>
        <taxon>Bacillati</taxon>
        <taxon>Actinomycetota</taxon>
        <taxon>Actinomycetes</taxon>
        <taxon>Propionibacteriales</taxon>
        <taxon>Propionibacteriaceae</taxon>
        <taxon>Microlunatus</taxon>
    </lineage>
</organism>